<evidence type="ECO:0000256" key="2">
    <source>
        <dbReference type="ARBA" id="ARBA00004613"/>
    </source>
</evidence>
<evidence type="ECO:0000256" key="9">
    <source>
        <dbReference type="SAM" id="Coils"/>
    </source>
</evidence>
<comment type="similarity">
    <text evidence="3">Belongs to the SVBP family.</text>
</comment>
<keyword evidence="6" id="KW-0964">Secreted</keyword>
<dbReference type="Proteomes" id="UP000694888">
    <property type="component" value="Unplaced"/>
</dbReference>
<evidence type="ECO:0000256" key="1">
    <source>
        <dbReference type="ARBA" id="ARBA00004245"/>
    </source>
</evidence>
<evidence type="ECO:0000256" key="5">
    <source>
        <dbReference type="ARBA" id="ARBA00022490"/>
    </source>
</evidence>
<evidence type="ECO:0000313" key="11">
    <source>
        <dbReference type="Proteomes" id="UP000694888"/>
    </source>
</evidence>
<feature type="region of interest" description="Disordered" evidence="10">
    <location>
        <begin position="153"/>
        <end position="173"/>
    </location>
</feature>
<evidence type="ECO:0000256" key="10">
    <source>
        <dbReference type="SAM" id="MobiDB-lite"/>
    </source>
</evidence>
<evidence type="ECO:0000256" key="8">
    <source>
        <dbReference type="ARBA" id="ARBA00023212"/>
    </source>
</evidence>
<feature type="compositionally biased region" description="Basic residues" evidence="10">
    <location>
        <begin position="153"/>
        <end position="169"/>
    </location>
</feature>
<dbReference type="PANTHER" id="PTHR34762">
    <property type="entry name" value="SMALL VASOHIBIN-BINDING PROTEIN"/>
    <property type="match status" value="1"/>
</dbReference>
<dbReference type="PANTHER" id="PTHR34762:SF1">
    <property type="entry name" value="SMALL VASOHIBIN-BINDING PROTEIN"/>
    <property type="match status" value="1"/>
</dbReference>
<keyword evidence="7 9" id="KW-0175">Coiled coil</keyword>
<evidence type="ECO:0000256" key="7">
    <source>
        <dbReference type="ARBA" id="ARBA00023054"/>
    </source>
</evidence>
<feature type="compositionally biased region" description="Polar residues" evidence="10">
    <location>
        <begin position="234"/>
        <end position="244"/>
    </location>
</feature>
<evidence type="ECO:0000256" key="4">
    <source>
        <dbReference type="ARBA" id="ARBA00018251"/>
    </source>
</evidence>
<feature type="region of interest" description="Disordered" evidence="10">
    <location>
        <begin position="216"/>
        <end position="244"/>
    </location>
</feature>
<proteinExistence type="inferred from homology"/>
<organism evidence="11 12">
    <name type="scientific">Aplysia californica</name>
    <name type="common">California sea hare</name>
    <dbReference type="NCBI Taxonomy" id="6500"/>
    <lineage>
        <taxon>Eukaryota</taxon>
        <taxon>Metazoa</taxon>
        <taxon>Spiralia</taxon>
        <taxon>Lophotrochozoa</taxon>
        <taxon>Mollusca</taxon>
        <taxon>Gastropoda</taxon>
        <taxon>Heterobranchia</taxon>
        <taxon>Euthyneura</taxon>
        <taxon>Tectipleura</taxon>
        <taxon>Aplysiida</taxon>
        <taxon>Aplysioidea</taxon>
        <taxon>Aplysiidae</taxon>
        <taxon>Aplysia</taxon>
    </lineage>
</organism>
<keyword evidence="5" id="KW-0963">Cytoplasm</keyword>
<evidence type="ECO:0000313" key="12">
    <source>
        <dbReference type="RefSeq" id="XP_005094013.1"/>
    </source>
</evidence>
<keyword evidence="11" id="KW-1185">Reference proteome</keyword>
<feature type="coiled-coil region" evidence="9">
    <location>
        <begin position="340"/>
        <end position="367"/>
    </location>
</feature>
<name>A0ABM0JHW2_APLCA</name>
<evidence type="ECO:0000256" key="3">
    <source>
        <dbReference type="ARBA" id="ARBA00006072"/>
    </source>
</evidence>
<protein>
    <recommendedName>
        <fullName evidence="4">Small vasohibin-binding protein</fullName>
    </recommendedName>
</protein>
<evidence type="ECO:0000256" key="6">
    <source>
        <dbReference type="ARBA" id="ARBA00022525"/>
    </source>
</evidence>
<reference evidence="12" key="1">
    <citation type="submission" date="2025-08" db="UniProtKB">
        <authorList>
            <consortium name="RefSeq"/>
        </authorList>
    </citation>
    <scope>IDENTIFICATION</scope>
</reference>
<dbReference type="InterPro" id="IPR031378">
    <property type="entry name" value="SVBP"/>
</dbReference>
<sequence length="407" mass="45280">MLTHSLPSRSVPMTTKVLKKYLNEPSPLDGFFELKELSLVSHIEALKRIANEDSPSQNFNCSSNNTCLPVLLNVPNGSEQSSLSSIQNRPSSNHNAWTVDPASVPGNLRGETTSKLGNLSIEEILSRGSSVSDKVKEETDELPCVDKNFVRARRKSLKSSKKKPGKKKSTSLGAHSTATLTILPKFTKGTQSALHSSAAGDIDGLSAFCQGVTIHEKPGGNSNVKKSQDKSKLHNTLSSHQKPSFASKSLNAAIVEYSRKNASYPEVTLHKKKTSNSIDEDSVRLTKVYLSEKQSGHISDSGTTYPCAPPATPTAEQMKKYEYVPSLHDIRAQRSFRNRLQLMETRAAKKEKKKQDENLRLEQLSMRERKIEMKRRQRLEIYALNKIMTDLEHERFHQFMSSAGSNV</sequence>
<gene>
    <name evidence="12" type="primary">LOC101856722</name>
</gene>
<accession>A0ABM0JHW2</accession>
<comment type="subcellular location">
    <subcellularLocation>
        <location evidence="1">Cytoplasm</location>
        <location evidence="1">Cytoskeleton</location>
    </subcellularLocation>
    <subcellularLocation>
        <location evidence="2">Secreted</location>
    </subcellularLocation>
</comment>
<dbReference type="RefSeq" id="XP_005094013.1">
    <property type="nucleotide sequence ID" value="XM_005093956.3"/>
</dbReference>
<keyword evidence="8" id="KW-0206">Cytoskeleton</keyword>
<dbReference type="GeneID" id="101856722"/>
<dbReference type="Pfam" id="PF15674">
    <property type="entry name" value="CCDC23"/>
    <property type="match status" value="1"/>
</dbReference>